<dbReference type="PANTHER" id="PTHR21310:SF15">
    <property type="entry name" value="AMINOGLYCOSIDE PHOSPHOTRANSFERASE DOMAIN-CONTAINING PROTEIN"/>
    <property type="match status" value="1"/>
</dbReference>
<dbReference type="STRING" id="47427.A0A2H3CT83"/>
<feature type="transmembrane region" description="Helical" evidence="1">
    <location>
        <begin position="6"/>
        <end position="25"/>
    </location>
</feature>
<dbReference type="OrthoDB" id="4177236at2759"/>
<protein>
    <recommendedName>
        <fullName evidence="4">Aminoglycoside phosphotransferase domain-containing protein</fullName>
    </recommendedName>
</protein>
<proteinExistence type="predicted"/>
<dbReference type="SUPFAM" id="SSF56112">
    <property type="entry name" value="Protein kinase-like (PK-like)"/>
    <property type="match status" value="1"/>
</dbReference>
<dbReference type="AlphaFoldDB" id="A0A2H3CT83"/>
<name>A0A2H3CT83_ARMGA</name>
<keyword evidence="1" id="KW-0472">Membrane</keyword>
<keyword evidence="1" id="KW-1133">Transmembrane helix</keyword>
<dbReference type="EMBL" id="KZ293685">
    <property type="protein sequence ID" value="PBK86241.1"/>
    <property type="molecule type" value="Genomic_DNA"/>
</dbReference>
<reference evidence="3" key="1">
    <citation type="journal article" date="2017" name="Nat. Ecol. Evol.">
        <title>Genome expansion and lineage-specific genetic innovations in the forest pathogenic fungi Armillaria.</title>
        <authorList>
            <person name="Sipos G."/>
            <person name="Prasanna A.N."/>
            <person name="Walter M.C."/>
            <person name="O'Connor E."/>
            <person name="Balint B."/>
            <person name="Krizsan K."/>
            <person name="Kiss B."/>
            <person name="Hess J."/>
            <person name="Varga T."/>
            <person name="Slot J."/>
            <person name="Riley R."/>
            <person name="Boka B."/>
            <person name="Rigling D."/>
            <person name="Barry K."/>
            <person name="Lee J."/>
            <person name="Mihaltcheva S."/>
            <person name="LaButti K."/>
            <person name="Lipzen A."/>
            <person name="Waldron R."/>
            <person name="Moloney N.M."/>
            <person name="Sperisen C."/>
            <person name="Kredics L."/>
            <person name="Vagvoelgyi C."/>
            <person name="Patrignani A."/>
            <person name="Fitzpatrick D."/>
            <person name="Nagy I."/>
            <person name="Doyle S."/>
            <person name="Anderson J.B."/>
            <person name="Grigoriev I.V."/>
            <person name="Gueldener U."/>
            <person name="Muensterkoetter M."/>
            <person name="Nagy L.G."/>
        </authorList>
    </citation>
    <scope>NUCLEOTIDE SEQUENCE [LARGE SCALE GENOMIC DNA]</scope>
    <source>
        <strain evidence="3">Ar21-2</strain>
    </source>
</reference>
<evidence type="ECO:0000313" key="3">
    <source>
        <dbReference type="Proteomes" id="UP000217790"/>
    </source>
</evidence>
<dbReference type="Proteomes" id="UP000217790">
    <property type="component" value="Unassembled WGS sequence"/>
</dbReference>
<evidence type="ECO:0008006" key="4">
    <source>
        <dbReference type="Google" id="ProtNLM"/>
    </source>
</evidence>
<dbReference type="InParanoid" id="A0A2H3CT83"/>
<dbReference type="PANTHER" id="PTHR21310">
    <property type="entry name" value="AMINOGLYCOSIDE PHOSPHOTRANSFERASE-RELATED-RELATED"/>
    <property type="match status" value="1"/>
</dbReference>
<accession>A0A2H3CT83</accession>
<organism evidence="2 3">
    <name type="scientific">Armillaria gallica</name>
    <name type="common">Bulbous honey fungus</name>
    <name type="synonym">Armillaria bulbosa</name>
    <dbReference type="NCBI Taxonomy" id="47427"/>
    <lineage>
        <taxon>Eukaryota</taxon>
        <taxon>Fungi</taxon>
        <taxon>Dikarya</taxon>
        <taxon>Basidiomycota</taxon>
        <taxon>Agaricomycotina</taxon>
        <taxon>Agaricomycetes</taxon>
        <taxon>Agaricomycetidae</taxon>
        <taxon>Agaricales</taxon>
        <taxon>Marasmiineae</taxon>
        <taxon>Physalacriaceae</taxon>
        <taxon>Armillaria</taxon>
    </lineage>
</organism>
<evidence type="ECO:0000313" key="2">
    <source>
        <dbReference type="EMBL" id="PBK86241.1"/>
    </source>
</evidence>
<dbReference type="InterPro" id="IPR011009">
    <property type="entry name" value="Kinase-like_dom_sf"/>
</dbReference>
<sequence>MIPQPVLAVFYVITIVIVDTLLICFGPSTDVDCQTDDEVLNLCYSVPKKDWTMLGCPSRLTPDVVAKQVPRLPMGWPLEALAQDLVHNCTNIPIPPIWHVLNLNPFVSVIVMDYIPGITLAEAWPTMRLWQKIRTAITLRSYICQLRVKSLEYALHHTFSGPFKTSEELIRLFNDGMDQAMLAQSCMHKGPLADNGTLVYSHVDFALRNLIVGDDSQLLSEMVRICKYGHGCQNGKRREI</sequence>
<keyword evidence="1" id="KW-0812">Transmembrane</keyword>
<evidence type="ECO:0000256" key="1">
    <source>
        <dbReference type="SAM" id="Phobius"/>
    </source>
</evidence>
<dbReference type="InterPro" id="IPR051678">
    <property type="entry name" value="AGP_Transferase"/>
</dbReference>
<keyword evidence="3" id="KW-1185">Reference proteome</keyword>
<gene>
    <name evidence="2" type="ORF">ARMGADRAFT_1035695</name>
</gene>